<evidence type="ECO:0000256" key="1">
    <source>
        <dbReference type="SAM" id="MobiDB-lite"/>
    </source>
</evidence>
<dbReference type="Proteomes" id="UP000054567">
    <property type="component" value="Unassembled WGS sequence"/>
</dbReference>
<name>A0A0J6FFY5_COCPO</name>
<dbReference type="OrthoDB" id="5350472at2759"/>
<gene>
    <name evidence="2" type="ORF">CPAG_05504</name>
</gene>
<feature type="region of interest" description="Disordered" evidence="1">
    <location>
        <begin position="1"/>
        <end position="23"/>
    </location>
</feature>
<dbReference type="VEuPathDB" id="FungiDB:CPAG_05504"/>
<dbReference type="AlphaFoldDB" id="A0A0J6FFY5"/>
<evidence type="ECO:0000313" key="3">
    <source>
        <dbReference type="Proteomes" id="UP000054567"/>
    </source>
</evidence>
<dbReference type="EMBL" id="DS268111">
    <property type="protein sequence ID" value="KMM69183.1"/>
    <property type="molecule type" value="Genomic_DNA"/>
</dbReference>
<reference evidence="2 3" key="1">
    <citation type="submission" date="2007-06" db="EMBL/GenBank/DDBJ databases">
        <title>The Genome Sequence of Coccidioides posadasii RMSCC_3488.</title>
        <authorList>
            <consortium name="Coccidioides Genome Resources Consortium"/>
            <consortium name="The Broad Institute Genome Sequencing Platform"/>
            <person name="Henn M.R."/>
            <person name="Sykes S."/>
            <person name="Young S."/>
            <person name="Jaffe D."/>
            <person name="Berlin A."/>
            <person name="Alvarez P."/>
            <person name="Butler J."/>
            <person name="Gnerre S."/>
            <person name="Grabherr M."/>
            <person name="Mauceli E."/>
            <person name="Brockman W."/>
            <person name="Kodira C."/>
            <person name="Alvarado L."/>
            <person name="Zeng Q."/>
            <person name="Crawford M."/>
            <person name="Antoine C."/>
            <person name="Devon K."/>
            <person name="Galgiani J."/>
            <person name="Orsborn K."/>
            <person name="Lewis M.L."/>
            <person name="Nusbaum C."/>
            <person name="Galagan J."/>
            <person name="Birren B."/>
        </authorList>
    </citation>
    <scope>NUCLEOTIDE SEQUENCE [LARGE SCALE GENOMIC DNA]</scope>
    <source>
        <strain evidence="2 3">RMSCC 3488</strain>
    </source>
</reference>
<organism evidence="2 3">
    <name type="scientific">Coccidioides posadasii RMSCC 3488</name>
    <dbReference type="NCBI Taxonomy" id="454284"/>
    <lineage>
        <taxon>Eukaryota</taxon>
        <taxon>Fungi</taxon>
        <taxon>Dikarya</taxon>
        <taxon>Ascomycota</taxon>
        <taxon>Pezizomycotina</taxon>
        <taxon>Eurotiomycetes</taxon>
        <taxon>Eurotiomycetidae</taxon>
        <taxon>Onygenales</taxon>
        <taxon>Onygenaceae</taxon>
        <taxon>Coccidioides</taxon>
    </lineage>
</organism>
<reference evidence="3" key="2">
    <citation type="journal article" date="2009" name="Genome Res.">
        <title>Comparative genomic analyses of the human fungal pathogens Coccidioides and their relatives.</title>
        <authorList>
            <person name="Sharpton T.J."/>
            <person name="Stajich J.E."/>
            <person name="Rounsley S.D."/>
            <person name="Gardner M.J."/>
            <person name="Wortman J.R."/>
            <person name="Jordar V.S."/>
            <person name="Maiti R."/>
            <person name="Kodira C.D."/>
            <person name="Neafsey D.E."/>
            <person name="Zeng Q."/>
            <person name="Hung C.-Y."/>
            <person name="McMahan C."/>
            <person name="Muszewska A."/>
            <person name="Grynberg M."/>
            <person name="Mandel M.A."/>
            <person name="Kellner E.M."/>
            <person name="Barker B.M."/>
            <person name="Galgiani J.N."/>
            <person name="Orbach M.J."/>
            <person name="Kirkland T.N."/>
            <person name="Cole G.T."/>
            <person name="Henn M.R."/>
            <person name="Birren B.W."/>
            <person name="Taylor J.W."/>
        </authorList>
    </citation>
    <scope>NUCLEOTIDE SEQUENCE [LARGE SCALE GENOMIC DNA]</scope>
    <source>
        <strain evidence="3">RMSCC 3488</strain>
    </source>
</reference>
<proteinExistence type="predicted"/>
<evidence type="ECO:0000313" key="2">
    <source>
        <dbReference type="EMBL" id="KMM69183.1"/>
    </source>
</evidence>
<sequence>MESSSRLLKTQIPPDWTDNPVNMDNDRYWKQPSGEGLPMAKEYGLNVSKIKGIICSSQVSGESMYMFEYEGKYYLWNQIEQSVWQIVSPTNLQDILVEMAKESGSTMKMKELDPVGS</sequence>
<protein>
    <submittedName>
        <fullName evidence="2">Uncharacterized protein</fullName>
    </submittedName>
</protein>
<reference evidence="3" key="3">
    <citation type="journal article" date="2010" name="Genome Res.">
        <title>Population genomic sequencing of Coccidioides fungi reveals recent hybridization and transposon control.</title>
        <authorList>
            <person name="Neafsey D.E."/>
            <person name="Barker B.M."/>
            <person name="Sharpton T.J."/>
            <person name="Stajich J.E."/>
            <person name="Park D.J."/>
            <person name="Whiston E."/>
            <person name="Hung C.-Y."/>
            <person name="McMahan C."/>
            <person name="White J."/>
            <person name="Sykes S."/>
            <person name="Heiman D."/>
            <person name="Young S."/>
            <person name="Zeng Q."/>
            <person name="Abouelleil A."/>
            <person name="Aftuck L."/>
            <person name="Bessette D."/>
            <person name="Brown A."/>
            <person name="FitzGerald M."/>
            <person name="Lui A."/>
            <person name="Macdonald J.P."/>
            <person name="Priest M."/>
            <person name="Orbach M.J."/>
            <person name="Galgiani J.N."/>
            <person name="Kirkland T.N."/>
            <person name="Cole G.T."/>
            <person name="Birren B.W."/>
            <person name="Henn M.R."/>
            <person name="Taylor J.W."/>
            <person name="Rounsley S.D."/>
        </authorList>
    </citation>
    <scope>NUCLEOTIDE SEQUENCE [LARGE SCALE GENOMIC DNA]</scope>
    <source>
        <strain evidence="3">RMSCC 3488</strain>
    </source>
</reference>
<accession>A0A0J6FFY5</accession>